<evidence type="ECO:0000313" key="1">
    <source>
        <dbReference type="EMBL" id="AXO88924.1"/>
    </source>
</evidence>
<keyword evidence="2" id="KW-1185">Reference proteome</keyword>
<protein>
    <submittedName>
        <fullName evidence="1">DUF3077 domain-containing protein</fullName>
    </submittedName>
</protein>
<proteinExistence type="predicted"/>
<name>A0AAI8K9W9_9PSED</name>
<sequence length="104" mass="11399">MGSDDQSSKGPELKVISAMDRLRRKPRMDWVQAIPGLPAKDTLMEISAIMGCVTELTRRAINHPREAAVLMRATFYLSGMSKAMIDGQVAQMRGDQSAPEGPKP</sequence>
<accession>A0AAI8K9W9</accession>
<dbReference type="EMBL" id="CP031641">
    <property type="protein sequence ID" value="AXO88924.1"/>
    <property type="molecule type" value="Genomic_DNA"/>
</dbReference>
<dbReference type="AlphaFoldDB" id="A0AAI8K9W9"/>
<dbReference type="Pfam" id="PF11275">
    <property type="entry name" value="DUF3077"/>
    <property type="match status" value="1"/>
</dbReference>
<dbReference type="Proteomes" id="UP000258127">
    <property type="component" value="Chromosome"/>
</dbReference>
<dbReference type="KEGG" id="ppv:NJ69_10065"/>
<evidence type="ECO:0000313" key="2">
    <source>
        <dbReference type="Proteomes" id="UP000258127"/>
    </source>
</evidence>
<dbReference type="InterPro" id="IPR021427">
    <property type="entry name" value="DUF3077"/>
</dbReference>
<organism evidence="1 2">
    <name type="scientific">Pseudomonas parafulva</name>
    <dbReference type="NCBI Taxonomy" id="157782"/>
    <lineage>
        <taxon>Bacteria</taxon>
        <taxon>Pseudomonadati</taxon>
        <taxon>Pseudomonadota</taxon>
        <taxon>Gammaproteobacteria</taxon>
        <taxon>Pseudomonadales</taxon>
        <taxon>Pseudomonadaceae</taxon>
        <taxon>Pseudomonas</taxon>
    </lineage>
</organism>
<gene>
    <name evidence="1" type="ORF">DZC75_13285</name>
</gene>
<reference evidence="1 2" key="1">
    <citation type="submission" date="2018-08" db="EMBL/GenBank/DDBJ databases">
        <authorList>
            <person name="Lee Y."/>
            <person name="Kakembo D."/>
        </authorList>
    </citation>
    <scope>NUCLEOTIDE SEQUENCE [LARGE SCALE GENOMIC DNA]</scope>
    <source>
        <strain evidence="1 2">JBCS1880</strain>
    </source>
</reference>
<dbReference type="RefSeq" id="WP_039578635.1">
    <property type="nucleotide sequence ID" value="NZ_CP009747.1"/>
</dbReference>